<evidence type="ECO:0000313" key="10">
    <source>
        <dbReference type="EMBL" id="CDQ74274.1"/>
    </source>
</evidence>
<dbReference type="PaxDb" id="8022-A0A060XAG4"/>
<dbReference type="STRING" id="8022.A0A060XAG4"/>
<evidence type="ECO:0000256" key="6">
    <source>
        <dbReference type="ARBA" id="ARBA00022989"/>
    </source>
</evidence>
<evidence type="ECO:0000256" key="5">
    <source>
        <dbReference type="ARBA" id="ARBA00022692"/>
    </source>
</evidence>
<dbReference type="AlphaFoldDB" id="A0A060XAG4"/>
<evidence type="ECO:0000256" key="4">
    <source>
        <dbReference type="ARBA" id="ARBA00022679"/>
    </source>
</evidence>
<keyword evidence="4 8" id="KW-0808">Transferase</keyword>
<keyword evidence="7 9" id="KW-0472">Membrane</keyword>
<evidence type="ECO:0000256" key="7">
    <source>
        <dbReference type="ARBA" id="ARBA00023136"/>
    </source>
</evidence>
<dbReference type="Pfam" id="PF00201">
    <property type="entry name" value="UDPGT"/>
    <property type="match status" value="1"/>
</dbReference>
<dbReference type="Proteomes" id="UP000193380">
    <property type="component" value="Unassembled WGS sequence"/>
</dbReference>
<dbReference type="EMBL" id="FR904962">
    <property type="protein sequence ID" value="CDQ74274.1"/>
    <property type="molecule type" value="Genomic_DNA"/>
</dbReference>
<keyword evidence="3 8" id="KW-0328">Glycosyltransferase</keyword>
<feature type="transmembrane region" description="Helical" evidence="9">
    <location>
        <begin position="554"/>
        <end position="577"/>
    </location>
</feature>
<evidence type="ECO:0000256" key="9">
    <source>
        <dbReference type="SAM" id="Phobius"/>
    </source>
</evidence>
<keyword evidence="5 9" id="KW-0812">Transmembrane</keyword>
<dbReference type="PANTHER" id="PTHR48043">
    <property type="entry name" value="EG:EG0003.4 PROTEIN-RELATED"/>
    <property type="match status" value="1"/>
</dbReference>
<accession>A0A060XAG4</accession>
<evidence type="ECO:0000256" key="8">
    <source>
        <dbReference type="RuleBase" id="RU003718"/>
    </source>
</evidence>
<dbReference type="GO" id="GO:0016020">
    <property type="term" value="C:membrane"/>
    <property type="evidence" value="ECO:0007669"/>
    <property type="project" value="UniProtKB-SubCell"/>
</dbReference>
<evidence type="ECO:0000256" key="1">
    <source>
        <dbReference type="ARBA" id="ARBA00004370"/>
    </source>
</evidence>
<evidence type="ECO:0000256" key="3">
    <source>
        <dbReference type="ARBA" id="ARBA00022676"/>
    </source>
</evidence>
<dbReference type="FunFam" id="3.40.50.2000:FF:000001">
    <property type="entry name" value="UDP-glucuronosyltransferase"/>
    <property type="match status" value="1"/>
</dbReference>
<dbReference type="InterPro" id="IPR035595">
    <property type="entry name" value="UDP_glycos_trans_CS"/>
</dbReference>
<sequence>MQISSRADCIFLCLGDIHPYFKVLSYLKGLFGATFNKVLISSYPRQTMLVTVAAPLCFPPHPALFLLTCLLWVFPAQSHAGNILVYPVDGSHWLNMDILLRELHQRGHSLMVVRSSTSWYVPEHAPHYSSVTVPVPRASRLEDPQYMAYFLKRSLEIWTRERSVLSFIELQKETINLLEEAHRSSAEMALLAMEDKQLMEKLKAANFDLMLTDPGFAGGVVLGTYLGLPIVLNVRWITNAEGHFAIAPSPLSYIPTIGSLVTDKMSFANKLKNFLHYGIALYIDYGITRPLYQGVINKFIDPNTNIYSLIQGADLWLMRVDFVFEFPRPTMPNVVYMGGFQCKPSKPLPAELEAFMQSSGEHGVVVMSLGSLLGSLLPEISEVIATAFALLPQKVVWRHTGEKPSTLGNNTLLVNWLPQNDLLGHPKTRAFVTHGGTNGIYEAIYHGVPMLGLPLIFDQFDNMLRLQARGVAKVLEVTTLKVEPMTQALTDILDNRKHYRNNMRRMSKLHHDTPLKPLDNAIFWLEFAVRHKGAAHLRTESYKMPWYAYHNVDVLVLLLTVVVSVLLLTLMTCKVLGRALCRKKKEKVQ</sequence>
<keyword evidence="6 9" id="KW-1133">Transmembrane helix</keyword>
<dbReference type="GO" id="GO:0008194">
    <property type="term" value="F:UDP-glycosyltransferase activity"/>
    <property type="evidence" value="ECO:0007669"/>
    <property type="project" value="InterPro"/>
</dbReference>
<evidence type="ECO:0000313" key="11">
    <source>
        <dbReference type="Proteomes" id="UP000193380"/>
    </source>
</evidence>
<comment type="similarity">
    <text evidence="2 8">Belongs to the UDP-glycosyltransferase family.</text>
</comment>
<dbReference type="Gene3D" id="3.40.50.2000">
    <property type="entry name" value="Glycogen Phosphorylase B"/>
    <property type="match status" value="1"/>
</dbReference>
<evidence type="ECO:0000256" key="2">
    <source>
        <dbReference type="ARBA" id="ARBA00009995"/>
    </source>
</evidence>
<organism evidence="10 11">
    <name type="scientific">Oncorhynchus mykiss</name>
    <name type="common">Rainbow trout</name>
    <name type="synonym">Salmo gairdneri</name>
    <dbReference type="NCBI Taxonomy" id="8022"/>
    <lineage>
        <taxon>Eukaryota</taxon>
        <taxon>Metazoa</taxon>
        <taxon>Chordata</taxon>
        <taxon>Craniata</taxon>
        <taxon>Vertebrata</taxon>
        <taxon>Euteleostomi</taxon>
        <taxon>Actinopterygii</taxon>
        <taxon>Neopterygii</taxon>
        <taxon>Teleostei</taxon>
        <taxon>Protacanthopterygii</taxon>
        <taxon>Salmoniformes</taxon>
        <taxon>Salmonidae</taxon>
        <taxon>Salmoninae</taxon>
        <taxon>Oncorhynchus</taxon>
    </lineage>
</organism>
<reference evidence="10" key="1">
    <citation type="journal article" date="2014" name="Nat. Commun.">
        <title>The rainbow trout genome provides novel insights into evolution after whole-genome duplication in vertebrates.</title>
        <authorList>
            <person name="Berthelot C."/>
            <person name="Brunet F."/>
            <person name="Chalopin D."/>
            <person name="Juanchich A."/>
            <person name="Bernard M."/>
            <person name="Noel B."/>
            <person name="Bento P."/>
            <person name="Da Silva C."/>
            <person name="Labadie K."/>
            <person name="Alberti A."/>
            <person name="Aury J.M."/>
            <person name="Louis A."/>
            <person name="Dehais P."/>
            <person name="Bardou P."/>
            <person name="Montfort J."/>
            <person name="Klopp C."/>
            <person name="Cabau C."/>
            <person name="Gaspin C."/>
            <person name="Thorgaard G.H."/>
            <person name="Boussaha M."/>
            <person name="Quillet E."/>
            <person name="Guyomard R."/>
            <person name="Galiana D."/>
            <person name="Bobe J."/>
            <person name="Volff J.N."/>
            <person name="Genet C."/>
            <person name="Wincker P."/>
            <person name="Jaillon O."/>
            <person name="Roest Crollius H."/>
            <person name="Guiguen Y."/>
        </authorList>
    </citation>
    <scope>NUCLEOTIDE SEQUENCE [LARGE SCALE GENOMIC DNA]</scope>
</reference>
<proteinExistence type="inferred from homology"/>
<gene>
    <name evidence="10" type="ORF">GSONMT00005096001</name>
</gene>
<dbReference type="PROSITE" id="PS00375">
    <property type="entry name" value="UDPGT"/>
    <property type="match status" value="1"/>
</dbReference>
<dbReference type="PANTHER" id="PTHR48043:SF120">
    <property type="entry name" value="UDP GLUCURONOSYLTRANSFERASE 5 FAMILY, POLYPEPTIDE E1 ISOFORM X1"/>
    <property type="match status" value="1"/>
</dbReference>
<dbReference type="SUPFAM" id="SSF53756">
    <property type="entry name" value="UDP-Glycosyltransferase/glycogen phosphorylase"/>
    <property type="match status" value="1"/>
</dbReference>
<dbReference type="InterPro" id="IPR050271">
    <property type="entry name" value="UDP-glycosyltransferase"/>
</dbReference>
<dbReference type="CDD" id="cd03784">
    <property type="entry name" value="GT1_Gtf-like"/>
    <property type="match status" value="1"/>
</dbReference>
<name>A0A060XAG4_ONCMY</name>
<dbReference type="InterPro" id="IPR002213">
    <property type="entry name" value="UDP_glucos_trans"/>
</dbReference>
<protein>
    <submittedName>
        <fullName evidence="10">Uncharacterized protein</fullName>
    </submittedName>
</protein>
<comment type="subcellular location">
    <subcellularLocation>
        <location evidence="1">Membrane</location>
    </subcellularLocation>
</comment>
<reference evidence="10" key="2">
    <citation type="submission" date="2014-03" db="EMBL/GenBank/DDBJ databases">
        <authorList>
            <person name="Genoscope - CEA"/>
        </authorList>
    </citation>
    <scope>NUCLEOTIDE SEQUENCE</scope>
</reference>